<dbReference type="AlphaFoldDB" id="S9U8T9"/>
<evidence type="ECO:0000313" key="4">
    <source>
        <dbReference type="EMBL" id="EPY36500.1"/>
    </source>
</evidence>
<gene>
    <name evidence="4" type="ORF">STCU_00550</name>
    <name evidence="3" type="ORF">STCU_06803</name>
</gene>
<reference evidence="3" key="2">
    <citation type="submission" date="2013-03" db="EMBL/GenBank/DDBJ databases">
        <authorList>
            <person name="Motta M.C.M."/>
            <person name="Martins A.C.A."/>
            <person name="Preta C.M.C.C."/>
            <person name="Silva R."/>
            <person name="de Souza S.S."/>
            <person name="Klein C.C."/>
            <person name="de Almeida L.G.P."/>
            <person name="Cunha O.L."/>
            <person name="Colabardini A.C."/>
            <person name="Lima B.A."/>
            <person name="Machado C.R."/>
            <person name="Soares C.M.A."/>
            <person name="de Menezes C.B.A."/>
            <person name="Bartolomeu D.C."/>
            <person name="Grisard E.C."/>
            <person name="Fantinatti-Garboggini F."/>
            <person name="Rodrigues-Luiz G.F."/>
            <person name="Wagner G."/>
            <person name="Goldman G.H."/>
            <person name="Fietto J.L.R."/>
            <person name="Ciapina L.P."/>
            <person name="Brocchi M."/>
            <person name="Elias M.C."/>
            <person name="Goldman M.H.S."/>
            <person name="Sagot M.-F."/>
            <person name="Pereira M."/>
            <person name="Stoco P.H."/>
            <person name="Teixeira S.M.R."/>
            <person name="de Mendonca-Neto R.P."/>
            <person name="Maciel T.E.F."/>
            <person name="Mendes T.A.O."/>
            <person name="Urmenyi T.P."/>
            <person name="Teixeira M.M.G."/>
            <person name="de Camargo E.F.P."/>
            <person name="de Sousa W."/>
            <person name="Schenkman S."/>
            <person name="de Vasconcelos A.T.R."/>
        </authorList>
    </citation>
    <scope>NUCLEOTIDE SEQUENCE</scope>
</reference>
<dbReference type="Proteomes" id="UP000015354">
    <property type="component" value="Unassembled WGS sequence"/>
</dbReference>
<organism evidence="3 5">
    <name type="scientific">Strigomonas culicis</name>
    <dbReference type="NCBI Taxonomy" id="28005"/>
    <lineage>
        <taxon>Eukaryota</taxon>
        <taxon>Discoba</taxon>
        <taxon>Euglenozoa</taxon>
        <taxon>Kinetoplastea</taxon>
        <taxon>Metakinetoplastina</taxon>
        <taxon>Trypanosomatida</taxon>
        <taxon>Trypanosomatidae</taxon>
        <taxon>Strigomonadinae</taxon>
        <taxon>Strigomonas</taxon>
    </lineage>
</organism>
<protein>
    <recommendedName>
        <fullName evidence="2">JAB1/MPN/MOV34 metalloenzyme domain-containing protein</fullName>
    </recommendedName>
</protein>
<name>S9U8T9_9TRYP</name>
<feature type="region of interest" description="Disordered" evidence="1">
    <location>
        <begin position="299"/>
        <end position="328"/>
    </location>
</feature>
<proteinExistence type="predicted"/>
<evidence type="ECO:0000259" key="2">
    <source>
        <dbReference type="Pfam" id="PF01398"/>
    </source>
</evidence>
<keyword evidence="5" id="KW-1185">Reference proteome</keyword>
<dbReference type="EMBL" id="ATMH01006803">
    <property type="protein sequence ID" value="EPY25179.1"/>
    <property type="molecule type" value="Genomic_DNA"/>
</dbReference>
<reference evidence="3 5" key="1">
    <citation type="journal article" date="2013" name="PLoS ONE">
        <title>Predicting the Proteins of Angomonas deanei, Strigomonas culicis and Their Respective Endosymbionts Reveals New Aspects of the Trypanosomatidae Family.</title>
        <authorList>
            <person name="Motta M.C."/>
            <person name="Martins A.C."/>
            <person name="de Souza S.S."/>
            <person name="Catta-Preta C.M."/>
            <person name="Silva R."/>
            <person name="Klein C.C."/>
            <person name="de Almeida L.G."/>
            <person name="de Lima Cunha O."/>
            <person name="Ciapina L.P."/>
            <person name="Brocchi M."/>
            <person name="Colabardini A.C."/>
            <person name="de Araujo Lima B."/>
            <person name="Machado C.R."/>
            <person name="de Almeida Soares C.M."/>
            <person name="Probst C.M."/>
            <person name="de Menezes C.B."/>
            <person name="Thompson C.E."/>
            <person name="Bartholomeu D.C."/>
            <person name="Gradia D.F."/>
            <person name="Pavoni D.P."/>
            <person name="Grisard E.C."/>
            <person name="Fantinatti-Garboggini F."/>
            <person name="Marchini F.K."/>
            <person name="Rodrigues-Luiz G.F."/>
            <person name="Wagner G."/>
            <person name="Goldman G.H."/>
            <person name="Fietto J.L."/>
            <person name="Elias M.C."/>
            <person name="Goldman M.H."/>
            <person name="Sagot M.F."/>
            <person name="Pereira M."/>
            <person name="Stoco P.H."/>
            <person name="de Mendonca-Neto R.P."/>
            <person name="Teixeira S.M."/>
            <person name="Maciel T.E."/>
            <person name="de Oliveira Mendes T.A."/>
            <person name="Urmenyi T.P."/>
            <person name="de Souza W."/>
            <person name="Schenkman S."/>
            <person name="de Vasconcelos A.T."/>
        </authorList>
    </citation>
    <scope>NUCLEOTIDE SEQUENCE [LARGE SCALE GENOMIC DNA]</scope>
</reference>
<feature type="domain" description="JAB1/MPN/MOV34 metalloenzyme" evidence="2">
    <location>
        <begin position="8"/>
        <end position="92"/>
    </location>
</feature>
<dbReference type="OrthoDB" id="269301at2759"/>
<comment type="caution">
    <text evidence="3">The sequence shown here is derived from an EMBL/GenBank/DDBJ whole genome shotgun (WGS) entry which is preliminary data.</text>
</comment>
<feature type="compositionally biased region" description="Low complexity" evidence="1">
    <location>
        <begin position="304"/>
        <end position="314"/>
    </location>
</feature>
<accession>S9U8T9</accession>
<evidence type="ECO:0000256" key="1">
    <source>
        <dbReference type="SAM" id="MobiDB-lite"/>
    </source>
</evidence>
<dbReference type="Gene3D" id="3.40.140.10">
    <property type="entry name" value="Cytidine Deaminase, domain 2"/>
    <property type="match status" value="1"/>
</dbReference>
<dbReference type="InterPro" id="IPR000555">
    <property type="entry name" value="JAMM/MPN+_dom"/>
</dbReference>
<sequence>MSSYSETEVYLTAYVSAAIVEHGKRRGAAAGYLLGTRTAKEIIITEYVPLTQNGDMAVSSKKYTSERTERLHAKQEFQKAALLGWYSASAPTSDKVTAEEYSRWCEEASLSFAHKVARYAVHLHCELPSARALAVRWTATVTSNLRVDERQCVCQVVQTLPVVVPYASRHSATEVVLGHVASQLLYRGGYAQPRSGLTNLDAVAFDAARSGGNSGPSEALLAVQEKLRETLQGPAGASDARIQQAVAQIRAARKEEQERQLVSDDYNTQKLKEALMIKYMSALLAKEIVQIEMLASQYPDKNKGNNAGDNKTNASNTAGGYAKNSMRR</sequence>
<evidence type="ECO:0000313" key="5">
    <source>
        <dbReference type="Proteomes" id="UP000015354"/>
    </source>
</evidence>
<evidence type="ECO:0000313" key="3">
    <source>
        <dbReference type="EMBL" id="EPY25179.1"/>
    </source>
</evidence>
<dbReference type="EMBL" id="ATMH01000550">
    <property type="protein sequence ID" value="EPY36500.1"/>
    <property type="molecule type" value="Genomic_DNA"/>
</dbReference>
<dbReference type="GO" id="GO:0008237">
    <property type="term" value="F:metallopeptidase activity"/>
    <property type="evidence" value="ECO:0007669"/>
    <property type="project" value="InterPro"/>
</dbReference>
<dbReference type="Pfam" id="PF01398">
    <property type="entry name" value="JAB"/>
    <property type="match status" value="1"/>
</dbReference>